<feature type="non-terminal residue" evidence="2">
    <location>
        <position position="53"/>
    </location>
</feature>
<accession>A0ABD0QPT1</accession>
<sequence>MFTMQNPSSVINRQKVYIWQAGYYTIVHLLGEDLTVLWDRKTTVHIQAGPRWQ</sequence>
<dbReference type="InterPro" id="IPR001846">
    <property type="entry name" value="VWF_type-D"/>
</dbReference>
<evidence type="ECO:0000259" key="1">
    <source>
        <dbReference type="PROSITE" id="PS51233"/>
    </source>
</evidence>
<name>A0ABD0QPT1_CIRMR</name>
<gene>
    <name evidence="2" type="ORF">M9458_015334</name>
</gene>
<proteinExistence type="predicted"/>
<organism evidence="2 3">
    <name type="scientific">Cirrhinus mrigala</name>
    <name type="common">Mrigala</name>
    <dbReference type="NCBI Taxonomy" id="683832"/>
    <lineage>
        <taxon>Eukaryota</taxon>
        <taxon>Metazoa</taxon>
        <taxon>Chordata</taxon>
        <taxon>Craniata</taxon>
        <taxon>Vertebrata</taxon>
        <taxon>Euteleostomi</taxon>
        <taxon>Actinopterygii</taxon>
        <taxon>Neopterygii</taxon>
        <taxon>Teleostei</taxon>
        <taxon>Ostariophysi</taxon>
        <taxon>Cypriniformes</taxon>
        <taxon>Cyprinidae</taxon>
        <taxon>Labeoninae</taxon>
        <taxon>Labeonini</taxon>
        <taxon>Cirrhinus</taxon>
    </lineage>
</organism>
<dbReference type="Proteomes" id="UP001529510">
    <property type="component" value="Unassembled WGS sequence"/>
</dbReference>
<dbReference type="EMBL" id="JAMKFB020000007">
    <property type="protein sequence ID" value="KAL0188235.1"/>
    <property type="molecule type" value="Genomic_DNA"/>
</dbReference>
<protein>
    <recommendedName>
        <fullName evidence="1">VWFD domain-containing protein</fullName>
    </recommendedName>
</protein>
<evidence type="ECO:0000313" key="3">
    <source>
        <dbReference type="Proteomes" id="UP001529510"/>
    </source>
</evidence>
<dbReference type="PROSITE" id="PS51233">
    <property type="entry name" value="VWFD"/>
    <property type="match status" value="1"/>
</dbReference>
<dbReference type="AlphaFoldDB" id="A0ABD0QPT1"/>
<comment type="caution">
    <text evidence="2">The sequence shown here is derived from an EMBL/GenBank/DDBJ whole genome shotgun (WGS) entry which is preliminary data.</text>
</comment>
<feature type="domain" description="VWFD" evidence="1">
    <location>
        <begin position="1"/>
        <end position="53"/>
    </location>
</feature>
<evidence type="ECO:0000313" key="2">
    <source>
        <dbReference type="EMBL" id="KAL0188235.1"/>
    </source>
</evidence>
<reference evidence="2 3" key="1">
    <citation type="submission" date="2024-05" db="EMBL/GenBank/DDBJ databases">
        <title>Genome sequencing and assembly of Indian major carp, Cirrhinus mrigala (Hamilton, 1822).</title>
        <authorList>
            <person name="Mohindra V."/>
            <person name="Chowdhury L.M."/>
            <person name="Lal K."/>
            <person name="Jena J.K."/>
        </authorList>
    </citation>
    <scope>NUCLEOTIDE SEQUENCE [LARGE SCALE GENOMIC DNA]</scope>
    <source>
        <strain evidence="2">CM1030</strain>
        <tissue evidence="2">Blood</tissue>
    </source>
</reference>
<keyword evidence="3" id="KW-1185">Reference proteome</keyword>